<evidence type="ECO:0000313" key="6">
    <source>
        <dbReference type="EMBL" id="MBF9000375.1"/>
    </source>
</evidence>
<dbReference type="RefSeq" id="WP_196123076.1">
    <property type="nucleotide sequence ID" value="NZ_JADPMR010000001.1"/>
</dbReference>
<dbReference type="Gene3D" id="3.40.50.10310">
    <property type="entry name" value="Creatininase"/>
    <property type="match status" value="1"/>
</dbReference>
<evidence type="ECO:0000256" key="1">
    <source>
        <dbReference type="ARBA" id="ARBA00001947"/>
    </source>
</evidence>
<keyword evidence="4" id="KW-0862">Zinc</keyword>
<evidence type="ECO:0000256" key="5">
    <source>
        <dbReference type="ARBA" id="ARBA00024029"/>
    </source>
</evidence>
<comment type="cofactor">
    <cofactor evidence="1">
        <name>Zn(2+)</name>
        <dbReference type="ChEBI" id="CHEBI:29105"/>
    </cofactor>
</comment>
<dbReference type="PANTHER" id="PTHR35005:SF1">
    <property type="entry name" value="2-AMINO-5-FORMYLAMINO-6-RIBOSYLAMINOPYRIMIDIN-4(3H)-ONE 5'-MONOPHOSPHATE DEFORMYLASE"/>
    <property type="match status" value="1"/>
</dbReference>
<dbReference type="InterPro" id="IPR003785">
    <property type="entry name" value="Creatininase/forma_Hydrolase"/>
</dbReference>
<dbReference type="Proteomes" id="UP000597206">
    <property type="component" value="Unassembled WGS sequence"/>
</dbReference>
<keyword evidence="7" id="KW-1185">Reference proteome</keyword>
<evidence type="ECO:0000313" key="7">
    <source>
        <dbReference type="Proteomes" id="UP000597206"/>
    </source>
</evidence>
<dbReference type="EMBL" id="JADPMR010000001">
    <property type="protein sequence ID" value="MBF9000375.1"/>
    <property type="molecule type" value="Genomic_DNA"/>
</dbReference>
<accession>A0ABS0GD88</accession>
<dbReference type="Pfam" id="PF02633">
    <property type="entry name" value="Creatininase"/>
    <property type="match status" value="1"/>
</dbReference>
<protein>
    <submittedName>
        <fullName evidence="6">Creatininase family protein</fullName>
    </submittedName>
</protein>
<reference evidence="6 7" key="1">
    <citation type="submission" date="2020-11" db="EMBL/GenBank/DDBJ databases">
        <title>Vibrio nitrifigilis sp. nov., a marine nitrogen-fixing bacterium isolated from the lagoon sediment of an islet inside an atoll.</title>
        <authorList>
            <person name="Wang L.-T."/>
            <person name="Shieh W.Y."/>
        </authorList>
    </citation>
    <scope>NUCLEOTIDE SEQUENCE [LARGE SCALE GENOMIC DNA]</scope>
    <source>
        <strain evidence="6 7">NFV-1</strain>
    </source>
</reference>
<dbReference type="SUPFAM" id="SSF102215">
    <property type="entry name" value="Creatininase"/>
    <property type="match status" value="1"/>
</dbReference>
<organism evidence="6 7">
    <name type="scientific">Vibrio nitrifigilis</name>
    <dbReference type="NCBI Taxonomy" id="2789781"/>
    <lineage>
        <taxon>Bacteria</taxon>
        <taxon>Pseudomonadati</taxon>
        <taxon>Pseudomonadota</taxon>
        <taxon>Gammaproteobacteria</taxon>
        <taxon>Vibrionales</taxon>
        <taxon>Vibrionaceae</taxon>
        <taxon>Vibrio</taxon>
    </lineage>
</organism>
<keyword evidence="2" id="KW-0479">Metal-binding</keyword>
<name>A0ABS0GD88_9VIBR</name>
<evidence type="ECO:0000256" key="2">
    <source>
        <dbReference type="ARBA" id="ARBA00022723"/>
    </source>
</evidence>
<gene>
    <name evidence="6" type="ORF">I1A42_07365</name>
</gene>
<comment type="similarity">
    <text evidence="5">Belongs to the creatininase superfamily.</text>
</comment>
<dbReference type="InterPro" id="IPR024087">
    <property type="entry name" value="Creatininase-like_sf"/>
</dbReference>
<evidence type="ECO:0000256" key="4">
    <source>
        <dbReference type="ARBA" id="ARBA00022833"/>
    </source>
</evidence>
<evidence type="ECO:0000256" key="3">
    <source>
        <dbReference type="ARBA" id="ARBA00022801"/>
    </source>
</evidence>
<keyword evidence="3" id="KW-0378">Hydrolase</keyword>
<proteinExistence type="inferred from homology"/>
<dbReference type="PANTHER" id="PTHR35005">
    <property type="entry name" value="3-DEHYDRO-SCYLLO-INOSOSE HYDROLASE"/>
    <property type="match status" value="1"/>
</dbReference>
<sequence length="246" mass="26799">MDWAELSWEEIPDVLKAVNGAALLPIGATEQHGPHLACGVDTVVAKTVCDAVSTRTHVPVLPAMPYGCSLGHSSKWPGTISLDPVMLIQLVKQIGDWAYKSGVRRLFLVNGHVTNEAPLRCALEMLRAQYSDLMVNLTCTGKMSPRVDQFHHADAIDWHANDAETSLMMAVAPEQVRSHDFVRADDPDRTQDLVFAHPVNHTSLNGVTGFPSQASLDKGKQGFAWMVEDLTAIVEHGINECAPLTS</sequence>
<comment type="caution">
    <text evidence="6">The sequence shown here is derived from an EMBL/GenBank/DDBJ whole genome shotgun (WGS) entry which is preliminary data.</text>
</comment>